<accession>A0A0G1L4Z1</accession>
<dbReference type="Pfam" id="PF00573">
    <property type="entry name" value="Ribosomal_L4"/>
    <property type="match status" value="1"/>
</dbReference>
<dbReference type="GO" id="GO:0005840">
    <property type="term" value="C:ribosome"/>
    <property type="evidence" value="ECO:0007669"/>
    <property type="project" value="UniProtKB-KW"/>
</dbReference>
<evidence type="ECO:0000256" key="3">
    <source>
        <dbReference type="ARBA" id="ARBA00023274"/>
    </source>
</evidence>
<evidence type="ECO:0000313" key="5">
    <source>
        <dbReference type="Proteomes" id="UP000033966"/>
    </source>
</evidence>
<keyword evidence="2" id="KW-0689">Ribosomal protein</keyword>
<dbReference type="GO" id="GO:0003735">
    <property type="term" value="F:structural constituent of ribosome"/>
    <property type="evidence" value="ECO:0007669"/>
    <property type="project" value="InterPro"/>
</dbReference>
<gene>
    <name evidence="4" type="ORF">UW92_C0023G0023</name>
</gene>
<dbReference type="SUPFAM" id="SSF52166">
    <property type="entry name" value="Ribosomal protein L4"/>
    <property type="match status" value="1"/>
</dbReference>
<dbReference type="EMBL" id="LCKF01000023">
    <property type="protein sequence ID" value="KKT90898.1"/>
    <property type="molecule type" value="Genomic_DNA"/>
</dbReference>
<dbReference type="GO" id="GO:1990904">
    <property type="term" value="C:ribonucleoprotein complex"/>
    <property type="evidence" value="ECO:0007669"/>
    <property type="project" value="UniProtKB-KW"/>
</dbReference>
<comment type="caution">
    <text evidence="4">The sequence shown here is derived from an EMBL/GenBank/DDBJ whole genome shotgun (WGS) entry which is preliminary data.</text>
</comment>
<comment type="similarity">
    <text evidence="1">Belongs to the universal ribosomal protein uL4 family.</text>
</comment>
<feature type="non-terminal residue" evidence="4">
    <location>
        <position position="1"/>
    </location>
</feature>
<evidence type="ECO:0000256" key="1">
    <source>
        <dbReference type="ARBA" id="ARBA00010528"/>
    </source>
</evidence>
<dbReference type="Gene3D" id="3.40.1370.10">
    <property type="match status" value="1"/>
</dbReference>
<organism evidence="4 5">
    <name type="scientific">Candidatus Jorgensenbacteria bacterium GW2011_GWA2_45_13</name>
    <dbReference type="NCBI Taxonomy" id="1618662"/>
    <lineage>
        <taxon>Bacteria</taxon>
        <taxon>Candidatus Joergenseniibacteriota</taxon>
    </lineage>
</organism>
<reference evidence="4 5" key="1">
    <citation type="journal article" date="2015" name="Nature">
        <title>rRNA introns, odd ribosomes, and small enigmatic genomes across a large radiation of phyla.</title>
        <authorList>
            <person name="Brown C.T."/>
            <person name="Hug L.A."/>
            <person name="Thomas B.C."/>
            <person name="Sharon I."/>
            <person name="Castelle C.J."/>
            <person name="Singh A."/>
            <person name="Wilkins M.J."/>
            <person name="Williams K.H."/>
            <person name="Banfield J.F."/>
        </authorList>
    </citation>
    <scope>NUCLEOTIDE SEQUENCE [LARGE SCALE GENOMIC DNA]</scope>
</reference>
<proteinExistence type="inferred from homology"/>
<dbReference type="AlphaFoldDB" id="A0A0G1L4Z1"/>
<protein>
    <recommendedName>
        <fullName evidence="6">50S ribosomal protein L4</fullName>
    </recommendedName>
</protein>
<name>A0A0G1L4Z1_9BACT</name>
<dbReference type="InterPro" id="IPR002136">
    <property type="entry name" value="Ribosomal_uL4"/>
</dbReference>
<sequence>FIIDDFSFGERKTKVVATFLKAFIPKPVGVVLVPKKGNADVTIAAKNIPKTLIVQNANSLDTYECLAHKYVFFEKDAITEMKQE</sequence>
<keyword evidence="3" id="KW-0687">Ribonucleoprotein</keyword>
<dbReference type="Proteomes" id="UP000033966">
    <property type="component" value="Unassembled WGS sequence"/>
</dbReference>
<dbReference type="GO" id="GO:0006412">
    <property type="term" value="P:translation"/>
    <property type="evidence" value="ECO:0007669"/>
    <property type="project" value="InterPro"/>
</dbReference>
<evidence type="ECO:0008006" key="6">
    <source>
        <dbReference type="Google" id="ProtNLM"/>
    </source>
</evidence>
<dbReference type="InterPro" id="IPR023574">
    <property type="entry name" value="Ribosomal_uL4_dom_sf"/>
</dbReference>
<evidence type="ECO:0000313" key="4">
    <source>
        <dbReference type="EMBL" id="KKT90898.1"/>
    </source>
</evidence>
<evidence type="ECO:0000256" key="2">
    <source>
        <dbReference type="ARBA" id="ARBA00022980"/>
    </source>
</evidence>